<comment type="caution">
    <text evidence="12">The sequence shown here is derived from an EMBL/GenBank/DDBJ whole genome shotgun (WGS) entry which is preliminary data.</text>
</comment>
<feature type="non-terminal residue" evidence="12">
    <location>
        <position position="463"/>
    </location>
</feature>
<feature type="transmembrane region" description="Helical" evidence="10">
    <location>
        <begin position="181"/>
        <end position="199"/>
    </location>
</feature>
<feature type="transmembrane region" description="Helical" evidence="10">
    <location>
        <begin position="84"/>
        <end position="105"/>
    </location>
</feature>
<evidence type="ECO:0000259" key="11">
    <source>
        <dbReference type="Pfam" id="PF00999"/>
    </source>
</evidence>
<dbReference type="GO" id="GO:0015385">
    <property type="term" value="F:sodium:proton antiporter activity"/>
    <property type="evidence" value="ECO:0007669"/>
    <property type="project" value="InterPro"/>
</dbReference>
<dbReference type="AlphaFoldDB" id="A0A1G1TH64"/>
<dbReference type="Pfam" id="PF00999">
    <property type="entry name" value="Na_H_Exchanger"/>
    <property type="match status" value="1"/>
</dbReference>
<dbReference type="GO" id="GO:0015386">
    <property type="term" value="F:potassium:proton antiporter activity"/>
    <property type="evidence" value="ECO:0007669"/>
    <property type="project" value="TreeGrafter"/>
</dbReference>
<keyword evidence="8 10" id="KW-0472">Membrane</keyword>
<evidence type="ECO:0000256" key="8">
    <source>
        <dbReference type="ARBA" id="ARBA00023136"/>
    </source>
</evidence>
<evidence type="ECO:0000313" key="13">
    <source>
        <dbReference type="Proteomes" id="UP000177506"/>
    </source>
</evidence>
<dbReference type="InterPro" id="IPR004705">
    <property type="entry name" value="Cation/H_exchanger_CPA1_bac"/>
</dbReference>
<evidence type="ECO:0000256" key="3">
    <source>
        <dbReference type="ARBA" id="ARBA00022475"/>
    </source>
</evidence>
<dbReference type="GO" id="GO:0005886">
    <property type="term" value="C:plasma membrane"/>
    <property type="evidence" value="ECO:0007669"/>
    <property type="project" value="UniProtKB-SubCell"/>
</dbReference>
<gene>
    <name evidence="12" type="ORF">BEN49_23500</name>
</gene>
<evidence type="ECO:0000256" key="9">
    <source>
        <dbReference type="ARBA" id="ARBA00023201"/>
    </source>
</evidence>
<keyword evidence="2 10" id="KW-0813">Transport</keyword>
<comment type="similarity">
    <text evidence="10">Belongs to the monovalent cation:proton antiporter 1 (CPA1) transporter (TC 2.A.36) family.</text>
</comment>
<sequence>MSQLEPVIFLLALLVGLSAVAPRLKLPYPVLLVAAGGLLALLPLRAVVLSPDVVFLLFLPPLLYEASFNMSWHDFVAYQREISLLAVGLVLVTTTAVAAIAHFFIPGFSWPLGFVLGAIVAPPDAVAATSVTQGLGIPKKITAILAGESLVNDASALIAYRYAVAAVVSGTFAFWDAAGQFFLVAGGGALIGLALGWAVAAVQRRLAQPTLATAVTLLVPYVAYLLAERLGASGVLAVVFMGLVISRRSHEIYDNRARLQNNSFWQVFGFLLNGLVFILIGLQLRTVFTGLGPHAWLPTVGYGLLISVVAVAIRLGWVFPVAFLMAFIHGWRRREATPVPMRALFITSWAGMRGVVSLATALALPLAVAGGQPFPLRNVVLCITFVVILFTLVVQGLTLPWFVRRLHVQDAPGVQTLEQQELRLALIDDSVAYLGTRPAADAAPAAVRDILCGLLDGQADRLR</sequence>
<reference evidence="12 13" key="1">
    <citation type="submission" date="2016-08" db="EMBL/GenBank/DDBJ databases">
        <title>Hymenobacter coccineus sp. nov., Hymenobacter lapidarius sp. nov. and Hymenobacter glacialis sp. nov., isolated from Antarctic soil.</title>
        <authorList>
            <person name="Sedlacek I."/>
            <person name="Kralova S."/>
            <person name="Kyrova K."/>
            <person name="Maslanova I."/>
            <person name="Stankova E."/>
            <person name="Vrbovska V."/>
            <person name="Nemec M."/>
            <person name="Bartak M."/>
            <person name="Svec P."/>
            <person name="Busse H.-J."/>
            <person name="Pantucek R."/>
        </authorList>
    </citation>
    <scope>NUCLEOTIDE SEQUENCE [LARGE SCALE GENOMIC DNA]</scope>
    <source>
        <strain evidence="12 13">CCM 8649</strain>
    </source>
</reference>
<evidence type="ECO:0000313" key="12">
    <source>
        <dbReference type="EMBL" id="OGX90211.1"/>
    </source>
</evidence>
<dbReference type="Proteomes" id="UP000177506">
    <property type="component" value="Unassembled WGS sequence"/>
</dbReference>
<feature type="transmembrane region" description="Helical" evidence="10">
    <location>
        <begin position="378"/>
        <end position="403"/>
    </location>
</feature>
<comment type="subcellular location">
    <subcellularLocation>
        <location evidence="1 10">Cell membrane</location>
        <topology evidence="1 10">Multi-pass membrane protein</topology>
    </subcellularLocation>
</comment>
<keyword evidence="13" id="KW-1185">Reference proteome</keyword>
<comment type="function">
    <text evidence="10">Na(+)/H(+) antiporter that extrudes sodium in exchange for external protons.</text>
</comment>
<dbReference type="NCBIfam" id="TIGR00831">
    <property type="entry name" value="a_cpa1"/>
    <property type="match status" value="1"/>
</dbReference>
<evidence type="ECO:0000256" key="5">
    <source>
        <dbReference type="ARBA" id="ARBA00022989"/>
    </source>
</evidence>
<evidence type="ECO:0000256" key="7">
    <source>
        <dbReference type="ARBA" id="ARBA00023065"/>
    </source>
</evidence>
<evidence type="ECO:0000256" key="2">
    <source>
        <dbReference type="ARBA" id="ARBA00022448"/>
    </source>
</evidence>
<dbReference type="EMBL" id="MDZA01000179">
    <property type="protein sequence ID" value="OGX90211.1"/>
    <property type="molecule type" value="Genomic_DNA"/>
</dbReference>
<keyword evidence="4 10" id="KW-0812">Transmembrane</keyword>
<keyword evidence="10" id="KW-0050">Antiport</keyword>
<dbReference type="InterPro" id="IPR018422">
    <property type="entry name" value="Cation/H_exchanger_CPA1"/>
</dbReference>
<feature type="transmembrane region" description="Helical" evidence="10">
    <location>
        <begin position="158"/>
        <end position="175"/>
    </location>
</feature>
<comment type="caution">
    <text evidence="10">Lacks conserved residue(s) required for the propagation of feature annotation.</text>
</comment>
<feature type="transmembrane region" description="Helical" evidence="10">
    <location>
        <begin position="304"/>
        <end position="331"/>
    </location>
</feature>
<evidence type="ECO:0000256" key="10">
    <source>
        <dbReference type="RuleBase" id="RU366002"/>
    </source>
</evidence>
<dbReference type="OrthoDB" id="9809206at2"/>
<keyword evidence="3 10" id="KW-1003">Cell membrane</keyword>
<dbReference type="PANTHER" id="PTHR10110">
    <property type="entry name" value="SODIUM/HYDROGEN EXCHANGER"/>
    <property type="match status" value="1"/>
</dbReference>
<proteinExistence type="inferred from homology"/>
<protein>
    <submittedName>
        <fullName evidence="12">Na+/H+ antiporter</fullName>
    </submittedName>
</protein>
<keyword evidence="9 10" id="KW-0739">Sodium transport</keyword>
<feature type="transmembrane region" description="Helical" evidence="10">
    <location>
        <begin position="230"/>
        <end position="246"/>
    </location>
</feature>
<dbReference type="Gene3D" id="6.10.140.1330">
    <property type="match status" value="1"/>
</dbReference>
<feature type="transmembrane region" description="Helical" evidence="10">
    <location>
        <begin position="267"/>
        <end position="284"/>
    </location>
</feature>
<feature type="domain" description="Cation/H+ exchanger transmembrane" evidence="11">
    <location>
        <begin position="10"/>
        <end position="404"/>
    </location>
</feature>
<name>A0A1G1TH64_9BACT</name>
<keyword evidence="6 10" id="KW-0915">Sodium</keyword>
<organism evidence="12 13">
    <name type="scientific">Hymenobacter coccineus</name>
    <dbReference type="NCBI Taxonomy" id="1908235"/>
    <lineage>
        <taxon>Bacteria</taxon>
        <taxon>Pseudomonadati</taxon>
        <taxon>Bacteroidota</taxon>
        <taxon>Cytophagia</taxon>
        <taxon>Cytophagales</taxon>
        <taxon>Hymenobacteraceae</taxon>
        <taxon>Hymenobacter</taxon>
    </lineage>
</organism>
<dbReference type="InterPro" id="IPR006153">
    <property type="entry name" value="Cation/H_exchanger_TM"/>
</dbReference>
<dbReference type="RefSeq" id="WP_070743584.1">
    <property type="nucleotide sequence ID" value="NZ_MDZA01000179.1"/>
</dbReference>
<dbReference type="GO" id="GO:0098719">
    <property type="term" value="P:sodium ion import across plasma membrane"/>
    <property type="evidence" value="ECO:0007669"/>
    <property type="project" value="TreeGrafter"/>
</dbReference>
<feature type="transmembrane region" description="Helical" evidence="10">
    <location>
        <begin position="39"/>
        <end position="63"/>
    </location>
</feature>
<evidence type="ECO:0000256" key="4">
    <source>
        <dbReference type="ARBA" id="ARBA00022692"/>
    </source>
</evidence>
<keyword evidence="7 10" id="KW-0406">Ion transport</keyword>
<dbReference type="PANTHER" id="PTHR10110:SF86">
    <property type="entry name" value="SODIUM_HYDROGEN EXCHANGER 7"/>
    <property type="match status" value="1"/>
</dbReference>
<dbReference type="GO" id="GO:0051453">
    <property type="term" value="P:regulation of intracellular pH"/>
    <property type="evidence" value="ECO:0007669"/>
    <property type="project" value="TreeGrafter"/>
</dbReference>
<evidence type="ECO:0000256" key="6">
    <source>
        <dbReference type="ARBA" id="ARBA00023053"/>
    </source>
</evidence>
<feature type="transmembrane region" description="Helical" evidence="10">
    <location>
        <begin position="343"/>
        <end position="366"/>
    </location>
</feature>
<accession>A0A1G1TH64</accession>
<keyword evidence="5 10" id="KW-1133">Transmembrane helix</keyword>
<evidence type="ECO:0000256" key="1">
    <source>
        <dbReference type="ARBA" id="ARBA00004651"/>
    </source>
</evidence>